<name>A0A2G3PK36_WILMA</name>
<dbReference type="RefSeq" id="WP_099383858.1">
    <property type="nucleotide sequence ID" value="NZ_PEBD01000010.1"/>
</dbReference>
<dbReference type="AlphaFoldDB" id="A0A2G3PK36"/>
<dbReference type="Proteomes" id="UP000225108">
    <property type="component" value="Unassembled WGS sequence"/>
</dbReference>
<evidence type="ECO:0000313" key="3">
    <source>
        <dbReference type="Proteomes" id="UP000225108"/>
    </source>
</evidence>
<sequence>MSALTVGFEGNGPVLVAVRDLLRASRLEIEVATDSGGDHPAGVVVTSTPAPAGIFLGVADPRQPNVFYTGDATAPARLAAGYIVSAIEEIIVAGAVEMRVRAPIARSWAGYAAANHGGGRKLIRKLKRFDPADYDYRSAHDDEDIYDGAAVIEHDLESVACRIRVGGYFDPLDGHYHWAGIAFGESVRELKDARARDVLVAVDTRDGVPARLTEITPWGSVRIVGVGQPPYALDDVEVLRSSPEQHSVGS</sequence>
<feature type="domain" description="DUF4873" evidence="1">
    <location>
        <begin position="143"/>
        <end position="232"/>
    </location>
</feature>
<dbReference type="Pfam" id="PF16170">
    <property type="entry name" value="DUF4873"/>
    <property type="match status" value="1"/>
</dbReference>
<evidence type="ECO:0000313" key="2">
    <source>
        <dbReference type="EMBL" id="PHV65472.1"/>
    </source>
</evidence>
<accession>A0A2G3PK36</accession>
<dbReference type="InterPro" id="IPR032371">
    <property type="entry name" value="DUF4873"/>
</dbReference>
<protein>
    <recommendedName>
        <fullName evidence="1">DUF4873 domain-containing protein</fullName>
    </recommendedName>
</protein>
<reference evidence="2 3" key="1">
    <citation type="submission" date="2017-10" db="EMBL/GenBank/DDBJ databases">
        <title>The draft genome sequence of Williamsia sp. BULT 1.1 isolated from the semi-arid grassland soils from South Africa.</title>
        <authorList>
            <person name="Kabwe M.H."/>
            <person name="Govender N."/>
            <person name="Mutseka Lunga P."/>
            <person name="Vikram S."/>
            <person name="Makhalanyane T.P."/>
        </authorList>
    </citation>
    <scope>NUCLEOTIDE SEQUENCE [LARGE SCALE GENOMIC DNA]</scope>
    <source>
        <strain evidence="2 3">BULT 1.1</strain>
    </source>
</reference>
<evidence type="ECO:0000259" key="1">
    <source>
        <dbReference type="Pfam" id="PF16170"/>
    </source>
</evidence>
<proteinExistence type="predicted"/>
<gene>
    <name evidence="2" type="ORF">CSW57_17035</name>
</gene>
<dbReference type="EMBL" id="PEBD01000010">
    <property type="protein sequence ID" value="PHV65472.1"/>
    <property type="molecule type" value="Genomic_DNA"/>
</dbReference>
<comment type="caution">
    <text evidence="2">The sequence shown here is derived from an EMBL/GenBank/DDBJ whole genome shotgun (WGS) entry which is preliminary data.</text>
</comment>
<organism evidence="2 3">
    <name type="scientific">Williamsia marianensis</name>
    <dbReference type="NCBI Taxonomy" id="85044"/>
    <lineage>
        <taxon>Bacteria</taxon>
        <taxon>Bacillati</taxon>
        <taxon>Actinomycetota</taxon>
        <taxon>Actinomycetes</taxon>
        <taxon>Mycobacteriales</taxon>
        <taxon>Nocardiaceae</taxon>
        <taxon>Williamsia</taxon>
    </lineage>
</organism>